<dbReference type="GO" id="GO:0005634">
    <property type="term" value="C:nucleus"/>
    <property type="evidence" value="ECO:0007669"/>
    <property type="project" value="TreeGrafter"/>
</dbReference>
<organism evidence="8 9">
    <name type="scientific">Rotaria socialis</name>
    <dbReference type="NCBI Taxonomy" id="392032"/>
    <lineage>
        <taxon>Eukaryota</taxon>
        <taxon>Metazoa</taxon>
        <taxon>Spiralia</taxon>
        <taxon>Gnathifera</taxon>
        <taxon>Rotifera</taxon>
        <taxon>Eurotatoria</taxon>
        <taxon>Bdelloidea</taxon>
        <taxon>Philodinida</taxon>
        <taxon>Philodinidae</taxon>
        <taxon>Rotaria</taxon>
    </lineage>
</organism>
<evidence type="ECO:0000256" key="3">
    <source>
        <dbReference type="ARBA" id="ARBA00023125"/>
    </source>
</evidence>
<feature type="domain" description="BZIP" evidence="7">
    <location>
        <begin position="136"/>
        <end position="190"/>
    </location>
</feature>
<evidence type="ECO:0000259" key="7">
    <source>
        <dbReference type="PROSITE" id="PS50217"/>
    </source>
</evidence>
<dbReference type="EMBL" id="CAJOBR010002889">
    <property type="protein sequence ID" value="CAF4710656.1"/>
    <property type="molecule type" value="Genomic_DNA"/>
</dbReference>
<evidence type="ECO:0000313" key="8">
    <source>
        <dbReference type="EMBL" id="CAF4710656.1"/>
    </source>
</evidence>
<dbReference type="PROSITE" id="PS50217">
    <property type="entry name" value="BZIP"/>
    <property type="match status" value="1"/>
</dbReference>
<dbReference type="SMART" id="SM00338">
    <property type="entry name" value="BRLZ"/>
    <property type="match status" value="1"/>
</dbReference>
<dbReference type="CDD" id="cd14694">
    <property type="entry name" value="bZIP_NFIL3"/>
    <property type="match status" value="1"/>
</dbReference>
<feature type="region of interest" description="Disordered" evidence="6">
    <location>
        <begin position="65"/>
        <end position="84"/>
    </location>
</feature>
<dbReference type="InterPro" id="IPR047106">
    <property type="entry name" value="NFIL3-like_bZIP"/>
</dbReference>
<keyword evidence="3" id="KW-0238">DNA-binding</keyword>
<dbReference type="AlphaFoldDB" id="A0A821IX09"/>
<feature type="compositionally biased region" description="Polar residues" evidence="6">
    <location>
        <begin position="66"/>
        <end position="84"/>
    </location>
</feature>
<feature type="region of interest" description="Disordered" evidence="6">
    <location>
        <begin position="195"/>
        <end position="217"/>
    </location>
</feature>
<evidence type="ECO:0000256" key="5">
    <source>
        <dbReference type="ARBA" id="ARBA00023242"/>
    </source>
</evidence>
<feature type="region of interest" description="Disordered" evidence="6">
    <location>
        <begin position="233"/>
        <end position="255"/>
    </location>
</feature>
<sequence>MQTNDLLRSSTSPFVRSPHLLGNDLQSQLNMLYALTQQQISSSSTTATSPSDLTLESQIKRIKKSMSMSNEPPSQVSLISAADSRSNSTSDREIVKVVTTAGPQCVDKEFLTQLLLRKDVIPARKRRDFIPNEMKDNHYWERRRKNNLAAKRSREKRRLNDIVLETKVVELSNENDALKAKLTLIRTEVKTGNLLTTASNKSPSPLTPIPSPTPPNESLLQILANQILKTKQQDTVTSSRLLTTVSPTESKPNITSLKRSFNQLQQDDEQQHHQQQQQQKWDEAAMTLLSLNKPPPPPPSPVEQQTALQSVCQSVINGLLRKSNPPRATIDYHSNNQQQIQGENFHHQDNINSLNQLKTLMNYFSTSSNNSFPMPPLQQPSNCVAEQINTASSHTQQNEPRGDMMPLKLRMKMLNAKS</sequence>
<evidence type="ECO:0000313" key="9">
    <source>
        <dbReference type="Proteomes" id="UP000663848"/>
    </source>
</evidence>
<keyword evidence="2" id="KW-0805">Transcription regulation</keyword>
<dbReference type="GO" id="GO:0007623">
    <property type="term" value="P:circadian rhythm"/>
    <property type="evidence" value="ECO:0007669"/>
    <property type="project" value="TreeGrafter"/>
</dbReference>
<dbReference type="PANTHER" id="PTHR15284:SF0">
    <property type="entry name" value="GH23983P"/>
    <property type="match status" value="1"/>
</dbReference>
<dbReference type="Gene3D" id="1.20.5.170">
    <property type="match status" value="1"/>
</dbReference>
<keyword evidence="4" id="KW-0804">Transcription</keyword>
<dbReference type="InterPro" id="IPR046347">
    <property type="entry name" value="bZIP_sf"/>
</dbReference>
<proteinExistence type="inferred from homology"/>
<dbReference type="SUPFAM" id="SSF57959">
    <property type="entry name" value="Leucine zipper domain"/>
    <property type="match status" value="1"/>
</dbReference>
<dbReference type="Proteomes" id="UP000663848">
    <property type="component" value="Unassembled WGS sequence"/>
</dbReference>
<feature type="compositionally biased region" description="Pro residues" evidence="6">
    <location>
        <begin position="205"/>
        <end position="215"/>
    </location>
</feature>
<dbReference type="PROSITE" id="PS00036">
    <property type="entry name" value="BZIP_BASIC"/>
    <property type="match status" value="1"/>
</dbReference>
<accession>A0A821IX09</accession>
<dbReference type="GO" id="GO:0003700">
    <property type="term" value="F:DNA-binding transcription factor activity"/>
    <property type="evidence" value="ECO:0007669"/>
    <property type="project" value="InterPro"/>
</dbReference>
<evidence type="ECO:0000256" key="2">
    <source>
        <dbReference type="ARBA" id="ARBA00023015"/>
    </source>
</evidence>
<evidence type="ECO:0000256" key="6">
    <source>
        <dbReference type="SAM" id="MobiDB-lite"/>
    </source>
</evidence>
<name>A0A821IX09_9BILA</name>
<comment type="caution">
    <text evidence="8">The sequence shown here is derived from an EMBL/GenBank/DDBJ whole genome shotgun (WGS) entry which is preliminary data.</text>
</comment>
<comment type="similarity">
    <text evidence="1">Belongs to the bZIP family. NFIL3 subfamily.</text>
</comment>
<dbReference type="InterPro" id="IPR047229">
    <property type="entry name" value="NFIL3-like"/>
</dbReference>
<evidence type="ECO:0000256" key="1">
    <source>
        <dbReference type="ARBA" id="ARBA00006079"/>
    </source>
</evidence>
<feature type="compositionally biased region" description="Low complexity" evidence="6">
    <location>
        <begin position="235"/>
        <end position="248"/>
    </location>
</feature>
<dbReference type="PANTHER" id="PTHR15284">
    <property type="entry name" value="NUCLEAR FACTOR INTERLEUKIN-3-REGULATED PROTEIN"/>
    <property type="match status" value="1"/>
</dbReference>
<keyword evidence="5" id="KW-0539">Nucleus</keyword>
<reference evidence="8" key="1">
    <citation type="submission" date="2021-02" db="EMBL/GenBank/DDBJ databases">
        <authorList>
            <person name="Nowell W R."/>
        </authorList>
    </citation>
    <scope>NUCLEOTIDE SEQUENCE</scope>
</reference>
<protein>
    <recommendedName>
        <fullName evidence="7">BZIP domain-containing protein</fullName>
    </recommendedName>
</protein>
<gene>
    <name evidence="8" type="ORF">QYT958_LOCUS18342</name>
</gene>
<dbReference type="Pfam" id="PF07716">
    <property type="entry name" value="bZIP_2"/>
    <property type="match status" value="1"/>
</dbReference>
<dbReference type="GO" id="GO:0003677">
    <property type="term" value="F:DNA binding"/>
    <property type="evidence" value="ECO:0007669"/>
    <property type="project" value="UniProtKB-KW"/>
</dbReference>
<dbReference type="InterPro" id="IPR004827">
    <property type="entry name" value="bZIP"/>
</dbReference>
<dbReference type="FunFam" id="1.20.5.170:FF:000025">
    <property type="entry name" value="nuclear factor interleukin-3-regulated protein-like"/>
    <property type="match status" value="1"/>
</dbReference>
<evidence type="ECO:0000256" key="4">
    <source>
        <dbReference type="ARBA" id="ARBA00023163"/>
    </source>
</evidence>